<protein>
    <submittedName>
        <fullName evidence="2">Transcriptional regulator, contains XRE-family HTH domain</fullName>
    </submittedName>
</protein>
<dbReference type="Proteomes" id="UP000198959">
    <property type="component" value="Unassembled WGS sequence"/>
</dbReference>
<dbReference type="InterPro" id="IPR010982">
    <property type="entry name" value="Lambda_DNA-bd_dom_sf"/>
</dbReference>
<proteinExistence type="predicted"/>
<dbReference type="AlphaFoldDB" id="A0A1C6RXG3"/>
<dbReference type="STRING" id="145854.GA0074692_1266"/>
<evidence type="ECO:0000259" key="1">
    <source>
        <dbReference type="PROSITE" id="PS50943"/>
    </source>
</evidence>
<dbReference type="EMBL" id="FMHW01000002">
    <property type="protein sequence ID" value="SCL21835.1"/>
    <property type="molecule type" value="Genomic_DNA"/>
</dbReference>
<reference evidence="3" key="1">
    <citation type="submission" date="2016-06" db="EMBL/GenBank/DDBJ databases">
        <authorList>
            <person name="Varghese N."/>
            <person name="Submissions Spin"/>
        </authorList>
    </citation>
    <scope>NUCLEOTIDE SEQUENCE [LARGE SCALE GENOMIC DNA]</scope>
    <source>
        <strain evidence="3">DSM 43817</strain>
    </source>
</reference>
<dbReference type="SUPFAM" id="SSF47413">
    <property type="entry name" value="lambda repressor-like DNA-binding domains"/>
    <property type="match status" value="1"/>
</dbReference>
<sequence length="398" mass="41500">MTTVDPPLGRRIALARQHRGLSRRALGDLVGRSAEWVRQVERGDRPVDRLSVLLQLATVLQVADVAAFVASATARPVAPPRSPLDLTALRDAVFTLPAAALRRPGAPSAEGGTADAANARPDGTLGDEVTWLWAEWQNSAEPYTRTLGRLPAVLRAATGEAAAHAYRLACQLASRVGDGTTALAAAQHAVLAARDGGCACTTAAAIGTYAQTLAHLGALPSAEAACDTALRTVGDCACAARPAVAGRLHLAAARIATAGNAAHAARRWLSRAAGYAREAAPDDPRSPFGVQDVALQAVRVALRLGHLSDALRLSARVEPDSMPDRARRSRGFITLACVHARARSAPGTLLALGKAEQACAEELRVNRYARRAITDLLSNDDGLVRADAWALAGRAGLA</sequence>
<dbReference type="PROSITE" id="PS50943">
    <property type="entry name" value="HTH_CROC1"/>
    <property type="match status" value="1"/>
</dbReference>
<keyword evidence="3" id="KW-1185">Reference proteome</keyword>
<dbReference type="InterPro" id="IPR001387">
    <property type="entry name" value="Cro/C1-type_HTH"/>
</dbReference>
<name>A0A1C6RXG3_9ACTN</name>
<dbReference type="RefSeq" id="WP_091640301.1">
    <property type="nucleotide sequence ID" value="NZ_FMHW01000002.1"/>
</dbReference>
<evidence type="ECO:0000313" key="3">
    <source>
        <dbReference type="Proteomes" id="UP000198959"/>
    </source>
</evidence>
<dbReference type="Pfam" id="PF13560">
    <property type="entry name" value="HTH_31"/>
    <property type="match status" value="1"/>
</dbReference>
<dbReference type="OrthoDB" id="3504495at2"/>
<gene>
    <name evidence="2" type="ORF">GA0074692_1266</name>
</gene>
<dbReference type="Gene3D" id="1.10.260.40">
    <property type="entry name" value="lambda repressor-like DNA-binding domains"/>
    <property type="match status" value="1"/>
</dbReference>
<evidence type="ECO:0000313" key="2">
    <source>
        <dbReference type="EMBL" id="SCL21835.1"/>
    </source>
</evidence>
<feature type="domain" description="HTH cro/C1-type" evidence="1">
    <location>
        <begin position="12"/>
        <end position="68"/>
    </location>
</feature>
<organism evidence="2 3">
    <name type="scientific">Micromonospora pallida</name>
    <dbReference type="NCBI Taxonomy" id="145854"/>
    <lineage>
        <taxon>Bacteria</taxon>
        <taxon>Bacillati</taxon>
        <taxon>Actinomycetota</taxon>
        <taxon>Actinomycetes</taxon>
        <taxon>Micromonosporales</taxon>
        <taxon>Micromonosporaceae</taxon>
        <taxon>Micromonospora</taxon>
    </lineage>
</organism>
<dbReference type="GO" id="GO:0003677">
    <property type="term" value="F:DNA binding"/>
    <property type="evidence" value="ECO:0007669"/>
    <property type="project" value="InterPro"/>
</dbReference>
<accession>A0A1C6RXG3</accession>
<dbReference type="CDD" id="cd00093">
    <property type="entry name" value="HTH_XRE"/>
    <property type="match status" value="1"/>
</dbReference>